<reference evidence="1 3" key="2">
    <citation type="submission" date="2015-06" db="EMBL/GenBank/DDBJ databases">
        <title>Genome sequencing project of Bacillus galactosidilyticus PL133.</title>
        <authorList>
            <person name="Gaiero J."/>
            <person name="Nicol R."/>
            <person name="Habash M."/>
        </authorList>
    </citation>
    <scope>NUCLEOTIDE SEQUENCE [LARGE SCALE GENOMIC DNA]</scope>
    <source>
        <strain evidence="1 3">PL133</strain>
    </source>
</reference>
<comment type="caution">
    <text evidence="1">The sequence shown here is derived from an EMBL/GenBank/DDBJ whole genome shotgun (WGS) entry which is preliminary data.</text>
</comment>
<dbReference type="EMBL" id="LGPB01000140">
    <property type="protein sequence ID" value="KRG09360.1"/>
    <property type="molecule type" value="Genomic_DNA"/>
</dbReference>
<dbReference type="PATRIC" id="fig|217031.4.peg.7819"/>
<dbReference type="EMBL" id="LDJR01000055">
    <property type="protein sequence ID" value="OAK69027.1"/>
    <property type="molecule type" value="Genomic_DNA"/>
</dbReference>
<evidence type="ECO:0000313" key="3">
    <source>
        <dbReference type="Proteomes" id="UP000053881"/>
    </source>
</evidence>
<dbReference type="Proteomes" id="UP000077881">
    <property type="component" value="Unassembled WGS sequence"/>
</dbReference>
<keyword evidence="4" id="KW-1185">Reference proteome</keyword>
<sequence length="67" mass="8071">MLDTICFFCKNKFTINHSDSQYYKIKKGENKYYICKSCNNSFQQEAINKTGISPDQIDDYDKFFRYK</sequence>
<evidence type="ECO:0008006" key="5">
    <source>
        <dbReference type="Google" id="ProtNLM"/>
    </source>
</evidence>
<evidence type="ECO:0000313" key="2">
    <source>
        <dbReference type="EMBL" id="OAK69027.1"/>
    </source>
</evidence>
<evidence type="ECO:0000313" key="4">
    <source>
        <dbReference type="Proteomes" id="UP000077881"/>
    </source>
</evidence>
<gene>
    <name evidence="2" type="ORF">ABB05_14700</name>
    <name evidence="1" type="ORF">ACA29_23055</name>
</gene>
<protein>
    <recommendedName>
        <fullName evidence="5">DUF2197 domain-containing protein</fullName>
    </recommendedName>
</protein>
<dbReference type="AlphaFoldDB" id="A0A0Q9XM38"/>
<accession>A0A0Q9XM38</accession>
<organism evidence="1 3">
    <name type="scientific">Lederbergia galactosidilytica</name>
    <dbReference type="NCBI Taxonomy" id="217031"/>
    <lineage>
        <taxon>Bacteria</taxon>
        <taxon>Bacillati</taxon>
        <taxon>Bacillota</taxon>
        <taxon>Bacilli</taxon>
        <taxon>Bacillales</taxon>
        <taxon>Bacillaceae</taxon>
        <taxon>Lederbergia</taxon>
    </lineage>
</organism>
<name>A0A0Q9XM38_9BACI</name>
<proteinExistence type="predicted"/>
<dbReference type="Proteomes" id="UP000053881">
    <property type="component" value="Unassembled WGS sequence"/>
</dbReference>
<evidence type="ECO:0000313" key="1">
    <source>
        <dbReference type="EMBL" id="KRG09360.1"/>
    </source>
</evidence>
<reference evidence="2 4" key="1">
    <citation type="submission" date="2015-05" db="EMBL/GenBank/DDBJ databases">
        <title>Comparison of genome.</title>
        <authorList>
            <person name="Zheng Z."/>
            <person name="Sun M."/>
        </authorList>
    </citation>
    <scope>NUCLEOTIDE SEQUENCE [LARGE SCALE GENOMIC DNA]</scope>
    <source>
        <strain evidence="2 4">G25-74</strain>
    </source>
</reference>